<name>A0ACD5XLC8_AVESA</name>
<reference evidence="1" key="1">
    <citation type="submission" date="2021-05" db="EMBL/GenBank/DDBJ databases">
        <authorList>
            <person name="Scholz U."/>
            <person name="Mascher M."/>
            <person name="Fiebig A."/>
        </authorList>
    </citation>
    <scope>NUCLEOTIDE SEQUENCE [LARGE SCALE GENOMIC DNA]</scope>
</reference>
<keyword evidence="2" id="KW-1185">Reference proteome</keyword>
<organism evidence="1 2">
    <name type="scientific">Avena sativa</name>
    <name type="common">Oat</name>
    <dbReference type="NCBI Taxonomy" id="4498"/>
    <lineage>
        <taxon>Eukaryota</taxon>
        <taxon>Viridiplantae</taxon>
        <taxon>Streptophyta</taxon>
        <taxon>Embryophyta</taxon>
        <taxon>Tracheophyta</taxon>
        <taxon>Spermatophyta</taxon>
        <taxon>Magnoliopsida</taxon>
        <taxon>Liliopsida</taxon>
        <taxon>Poales</taxon>
        <taxon>Poaceae</taxon>
        <taxon>BOP clade</taxon>
        <taxon>Pooideae</taxon>
        <taxon>Poodae</taxon>
        <taxon>Poeae</taxon>
        <taxon>Poeae Chloroplast Group 1 (Aveneae type)</taxon>
        <taxon>Aveninae</taxon>
        <taxon>Avena</taxon>
    </lineage>
</organism>
<proteinExistence type="predicted"/>
<accession>A0ACD5XLC8</accession>
<reference evidence="1" key="2">
    <citation type="submission" date="2025-09" db="UniProtKB">
        <authorList>
            <consortium name="EnsemblPlants"/>
        </authorList>
    </citation>
    <scope>IDENTIFICATION</scope>
</reference>
<dbReference type="Proteomes" id="UP001732700">
    <property type="component" value="Chromosome 5A"/>
</dbReference>
<sequence>MAVWFLVIVPLVTSTSSISLWIDRVPLPTWAHPVSLPFRHKPVLPSHGGINPSVYCAAPRHGTASSPRHYPTRLSFDKCPPGQCDLRSKLQRQGRTMVARCVHADGFRLWPILSAATLRRKLLEVLTCGGGGAGGGSCRGRTSFRSPQPRTQPSQPRPRSDRLAELLRAEPSECGDDEGEADAAARKVEALEELKVVVDALQDGDSRDNAGGVSWRVEAATVVRRKAKDDALAREMLATLGAIPPLVAMLDDSGGGEELLAAALYALLNLGIGNDTNKAAIMQAGAVHKMLSIAEGASGALTEALVANFLCLSALDANKPIIGASGAAPFLVRAFEAAATEQARHDALRALLNLSIASANAPHLLAAGLAPSLLAAIGDTSASDRALAALCNIVAACPEGRRAVSRVPDAVPTLVDVLNWSDEAGCQEKAAYVLMVLAHRSYGDRAAMCEAGATSALLELTLVGTALAQKRASRILEILRADKGKQVADASGIVATVSAPQERGGGGRCHEEEEETAEAHEACMMSNEKRAVRQLVQQSLQSNMRRIVRRARLPRELAPASAESLKALTASSTSKSLPF</sequence>
<evidence type="ECO:0000313" key="1">
    <source>
        <dbReference type="EnsemblPlants" id="AVESA.00010b.r2.5AG0844930.1.CDS"/>
    </source>
</evidence>
<protein>
    <submittedName>
        <fullName evidence="1">Uncharacterized protein</fullName>
    </submittedName>
</protein>
<evidence type="ECO:0000313" key="2">
    <source>
        <dbReference type="Proteomes" id="UP001732700"/>
    </source>
</evidence>
<dbReference type="EnsemblPlants" id="AVESA.00010b.r2.5AG0844930.1">
    <property type="protein sequence ID" value="AVESA.00010b.r2.5AG0844930.1.CDS"/>
    <property type="gene ID" value="AVESA.00010b.r2.5AG0844930"/>
</dbReference>